<dbReference type="PROSITE" id="PS00211">
    <property type="entry name" value="ABC_TRANSPORTER_1"/>
    <property type="match status" value="1"/>
</dbReference>
<dbReference type="InterPro" id="IPR027417">
    <property type="entry name" value="P-loop_NTPase"/>
</dbReference>
<dbReference type="PANTHER" id="PTHR43790:SF1">
    <property type="entry name" value="XYLOSE IMPORT ATP-BINDING PROTEIN XYLG"/>
    <property type="match status" value="1"/>
</dbReference>
<keyword evidence="4 11" id="KW-0762">Sugar transport</keyword>
<dbReference type="CDD" id="cd03215">
    <property type="entry name" value="ABC_Carb_Monos_II"/>
    <property type="match status" value="1"/>
</dbReference>
<keyword evidence="8" id="KW-1278">Translocase</keyword>
<proteinExistence type="predicted"/>
<evidence type="ECO:0000256" key="9">
    <source>
        <dbReference type="ARBA" id="ARBA00023136"/>
    </source>
</evidence>
<dbReference type="InterPro" id="IPR053466">
    <property type="entry name" value="L-arabinose_ABC_transporter"/>
</dbReference>
<dbReference type="InterPro" id="IPR003439">
    <property type="entry name" value="ABC_transporter-like_ATP-bd"/>
</dbReference>
<feature type="domain" description="ABC transporter" evidence="10">
    <location>
        <begin position="263"/>
        <end position="508"/>
    </location>
</feature>
<evidence type="ECO:0000313" key="12">
    <source>
        <dbReference type="EMBL" id="PZA21567.1"/>
    </source>
</evidence>
<keyword evidence="13" id="KW-1185">Reference proteome</keyword>
<dbReference type="CDD" id="cd03216">
    <property type="entry name" value="ABC_Carb_Monos_I"/>
    <property type="match status" value="1"/>
</dbReference>
<keyword evidence="9" id="KW-0472">Membrane</keyword>
<evidence type="ECO:0000313" key="14">
    <source>
        <dbReference type="Proteomes" id="UP000580718"/>
    </source>
</evidence>
<reference evidence="11 14" key="2">
    <citation type="submission" date="2020-08" db="EMBL/GenBank/DDBJ databases">
        <title>Sequencing the genomes of 1000 actinobacteria strains.</title>
        <authorList>
            <person name="Klenk H.-P."/>
        </authorList>
    </citation>
    <scope>NUCLEOTIDE SEQUENCE [LARGE SCALE GENOMIC DNA]</scope>
    <source>
        <strain evidence="11 14">DSM 16678</strain>
    </source>
</reference>
<comment type="caution">
    <text evidence="12">The sequence shown here is derived from an EMBL/GenBank/DDBJ whole genome shotgun (WGS) entry which is preliminary data.</text>
</comment>
<dbReference type="InterPro" id="IPR017871">
    <property type="entry name" value="ABC_transporter-like_CS"/>
</dbReference>
<evidence type="ECO:0000256" key="1">
    <source>
        <dbReference type="ARBA" id="ARBA00004202"/>
    </source>
</evidence>
<evidence type="ECO:0000313" key="11">
    <source>
        <dbReference type="EMBL" id="MBB3677111.1"/>
    </source>
</evidence>
<dbReference type="SMART" id="SM00382">
    <property type="entry name" value="AAA"/>
    <property type="match status" value="2"/>
</dbReference>
<feature type="domain" description="ABC transporter" evidence="10">
    <location>
        <begin position="6"/>
        <end position="244"/>
    </location>
</feature>
<evidence type="ECO:0000256" key="8">
    <source>
        <dbReference type="ARBA" id="ARBA00022967"/>
    </source>
</evidence>
<evidence type="ECO:0000256" key="7">
    <source>
        <dbReference type="ARBA" id="ARBA00022840"/>
    </source>
</evidence>
<dbReference type="SUPFAM" id="SSF52540">
    <property type="entry name" value="P-loop containing nucleoside triphosphate hydrolases"/>
    <property type="match status" value="2"/>
</dbReference>
<protein>
    <submittedName>
        <fullName evidence="12">ABC transporter ATP-binding protein</fullName>
    </submittedName>
    <submittedName>
        <fullName evidence="11">Putative multiple sugar transport system ATP-binding protein</fullName>
    </submittedName>
</protein>
<keyword evidence="6" id="KW-0547">Nucleotide-binding</keyword>
<dbReference type="GO" id="GO:0005524">
    <property type="term" value="F:ATP binding"/>
    <property type="evidence" value="ECO:0007669"/>
    <property type="project" value="UniProtKB-KW"/>
</dbReference>
<dbReference type="AlphaFoldDB" id="A0A323V9P4"/>
<dbReference type="InterPro" id="IPR050107">
    <property type="entry name" value="ABC_carbohydrate_import_ATPase"/>
</dbReference>
<accession>A0A323V9P4</accession>
<sequence>MDDNILEMRSITKTFPGVKALSDVSLAVRRGEVHAICGENGAGKSTLMKVLSGVYPAGSYDGEIVFDGAVQKFSGIRDSEHVGIVIIHQELALVPYLSIAENIFLGNERKGRSGLIDWNKANADAAELLAQVGLDENPVTPVGQLGVGKQQLVEIAKAISKDVKLLILDEPTAALNDTDSAHLLDLLRQLRDRGITSIIISHKLNEIVAIAQHTTIIRDGQTVETLDMSAPDVDTDRIIRGMVGRDLESYYPDRESHPGEEVLRVEDWTVKHPTQDRLVVDHANFNVRAGEVIGIAGLMGAGRTELAMSIFGRSYGRDISGRVFVHGREVRARSVSEAIDNGIAYATEDRKKYGLNLIEDIRRNVSAAALAKLSTRGWVNGNEETKVAEDSRRDMNIKAPSVSSIVGKLSGGNQQKVVLSKWLFTDPDVLILDEPTRGIDVGAKYEIYTIINKLVAAGKAVIVISSELPELLGICDRIYTLSAGRITGEQPVREATQESLMKLMTKERELAA</sequence>
<evidence type="ECO:0000313" key="13">
    <source>
        <dbReference type="Proteomes" id="UP000247602"/>
    </source>
</evidence>
<keyword evidence="3" id="KW-1003">Cell membrane</keyword>
<gene>
    <name evidence="12" type="ORF">DMO24_09630</name>
    <name evidence="11" type="ORF">FHX36_002846</name>
</gene>
<dbReference type="GO" id="GO:0016887">
    <property type="term" value="F:ATP hydrolysis activity"/>
    <property type="evidence" value="ECO:0007669"/>
    <property type="project" value="InterPro"/>
</dbReference>
<evidence type="ECO:0000256" key="2">
    <source>
        <dbReference type="ARBA" id="ARBA00022448"/>
    </source>
</evidence>
<dbReference type="Proteomes" id="UP000580718">
    <property type="component" value="Unassembled WGS sequence"/>
</dbReference>
<keyword evidence="5" id="KW-0677">Repeat</keyword>
<evidence type="ECO:0000256" key="4">
    <source>
        <dbReference type="ARBA" id="ARBA00022597"/>
    </source>
</evidence>
<keyword evidence="2" id="KW-0813">Transport</keyword>
<dbReference type="Pfam" id="PF00005">
    <property type="entry name" value="ABC_tran"/>
    <property type="match status" value="2"/>
</dbReference>
<comment type="subcellular location">
    <subcellularLocation>
        <location evidence="1">Cell membrane</location>
        <topology evidence="1">Peripheral membrane protein</topology>
    </subcellularLocation>
</comment>
<dbReference type="Proteomes" id="UP000247602">
    <property type="component" value="Unassembled WGS sequence"/>
</dbReference>
<evidence type="ECO:0000256" key="5">
    <source>
        <dbReference type="ARBA" id="ARBA00022737"/>
    </source>
</evidence>
<keyword evidence="7 12" id="KW-0067">ATP-binding</keyword>
<evidence type="ECO:0000259" key="10">
    <source>
        <dbReference type="PROSITE" id="PS50893"/>
    </source>
</evidence>
<evidence type="ECO:0000256" key="6">
    <source>
        <dbReference type="ARBA" id="ARBA00022741"/>
    </source>
</evidence>
<name>A0A323V9P4_9ACTN</name>
<dbReference type="PANTHER" id="PTHR43790">
    <property type="entry name" value="CARBOHYDRATE TRANSPORT ATP-BINDING PROTEIN MG119-RELATED"/>
    <property type="match status" value="1"/>
</dbReference>
<dbReference type="FunFam" id="3.40.50.300:FF:000127">
    <property type="entry name" value="Ribose import ATP-binding protein RbsA"/>
    <property type="match status" value="1"/>
</dbReference>
<dbReference type="EMBL" id="JACIBU010000001">
    <property type="protein sequence ID" value="MBB3677111.1"/>
    <property type="molecule type" value="Genomic_DNA"/>
</dbReference>
<dbReference type="PROSITE" id="PS50893">
    <property type="entry name" value="ABC_TRANSPORTER_2"/>
    <property type="match status" value="2"/>
</dbReference>
<organism evidence="12 13">
    <name type="scientific">Modestobacter versicolor</name>
    <dbReference type="NCBI Taxonomy" id="429133"/>
    <lineage>
        <taxon>Bacteria</taxon>
        <taxon>Bacillati</taxon>
        <taxon>Actinomycetota</taxon>
        <taxon>Actinomycetes</taxon>
        <taxon>Geodermatophilales</taxon>
        <taxon>Geodermatophilaceae</taxon>
        <taxon>Modestobacter</taxon>
    </lineage>
</organism>
<reference evidence="12 13" key="1">
    <citation type="submission" date="2018-06" db="EMBL/GenBank/DDBJ databases">
        <title>Draft genome sequence of Modestobacter versicolor CP153-2.</title>
        <authorList>
            <person name="Gundlapally S.R."/>
        </authorList>
    </citation>
    <scope>NUCLEOTIDE SEQUENCE [LARGE SCALE GENOMIC DNA]</scope>
    <source>
        <strain evidence="12 13">CP153-2</strain>
    </source>
</reference>
<dbReference type="EMBL" id="QKNV01000080">
    <property type="protein sequence ID" value="PZA21567.1"/>
    <property type="molecule type" value="Genomic_DNA"/>
</dbReference>
<dbReference type="GO" id="GO:0005886">
    <property type="term" value="C:plasma membrane"/>
    <property type="evidence" value="ECO:0007669"/>
    <property type="project" value="UniProtKB-SubCell"/>
</dbReference>
<evidence type="ECO:0000256" key="3">
    <source>
        <dbReference type="ARBA" id="ARBA00022475"/>
    </source>
</evidence>
<dbReference type="OrthoDB" id="3651648at2"/>
<dbReference type="Gene3D" id="3.40.50.300">
    <property type="entry name" value="P-loop containing nucleotide triphosphate hydrolases"/>
    <property type="match status" value="2"/>
</dbReference>
<dbReference type="InterPro" id="IPR003593">
    <property type="entry name" value="AAA+_ATPase"/>
</dbReference>
<dbReference type="NCBIfam" id="NF040905">
    <property type="entry name" value="GguA"/>
    <property type="match status" value="1"/>
</dbReference>
<dbReference type="RefSeq" id="WP_110552083.1">
    <property type="nucleotide sequence ID" value="NZ_JACIBU010000001.1"/>
</dbReference>